<dbReference type="InterPro" id="IPR051417">
    <property type="entry name" value="SDr/BOS_complex"/>
</dbReference>
<proteinExistence type="predicted"/>
<dbReference type="SUPFAM" id="SSF49452">
    <property type="entry name" value="Starch-binding domain-like"/>
    <property type="match status" value="4"/>
</dbReference>
<dbReference type="STRING" id="979556.MTES_1475"/>
<dbReference type="Gene3D" id="2.60.40.1120">
    <property type="entry name" value="Carboxypeptidase-like, regulatory domain"/>
    <property type="match status" value="2"/>
</dbReference>
<evidence type="ECO:0000256" key="2">
    <source>
        <dbReference type="ARBA" id="ARBA00012595"/>
    </source>
</evidence>
<dbReference type="EMBL" id="AP012052">
    <property type="protein sequence ID" value="BAJ74439.1"/>
    <property type="molecule type" value="Genomic_DNA"/>
</dbReference>
<dbReference type="InterPro" id="IPR013784">
    <property type="entry name" value="Carb-bd-like_fold"/>
</dbReference>
<dbReference type="GO" id="GO:0005975">
    <property type="term" value="P:carbohydrate metabolic process"/>
    <property type="evidence" value="ECO:0007669"/>
    <property type="project" value="UniProtKB-ARBA"/>
</dbReference>
<dbReference type="eggNOG" id="COG4932">
    <property type="taxonomic scope" value="Bacteria"/>
</dbReference>
<dbReference type="KEGG" id="mts:MTES_1475"/>
<evidence type="ECO:0000313" key="5">
    <source>
        <dbReference type="EMBL" id="BAJ74439.1"/>
    </source>
</evidence>
<reference key="2">
    <citation type="submission" date="2011-02" db="EMBL/GenBank/DDBJ databases">
        <title>Genome sequence of Microbacterium testaceum StLB037.</title>
        <authorList>
            <person name="Morohoshi T."/>
            <person name="Wang W.Z."/>
            <person name="Someya N."/>
            <person name="Ikeda T."/>
        </authorList>
    </citation>
    <scope>NUCLEOTIDE SEQUENCE</scope>
    <source>
        <strain>StLB037</strain>
    </source>
</reference>
<dbReference type="EC" id="3.2.1.1" evidence="2"/>
<dbReference type="GO" id="GO:0004556">
    <property type="term" value="F:alpha-amylase activity"/>
    <property type="evidence" value="ECO:0007669"/>
    <property type="project" value="UniProtKB-EC"/>
</dbReference>
<dbReference type="OrthoDB" id="3771655at2"/>
<dbReference type="Pfam" id="PF13620">
    <property type="entry name" value="CarboxypepD_reg"/>
    <property type="match status" value="1"/>
</dbReference>
<keyword evidence="3" id="KW-0732">Signal</keyword>
<dbReference type="AlphaFoldDB" id="E8N903"/>
<evidence type="ECO:0000256" key="3">
    <source>
        <dbReference type="ARBA" id="ARBA00022729"/>
    </source>
</evidence>
<evidence type="ECO:0000256" key="1">
    <source>
        <dbReference type="ARBA" id="ARBA00000548"/>
    </source>
</evidence>
<organism evidence="5 6">
    <name type="scientific">Microbacterium testaceum (strain StLB037)</name>
    <dbReference type="NCBI Taxonomy" id="979556"/>
    <lineage>
        <taxon>Bacteria</taxon>
        <taxon>Bacillati</taxon>
        <taxon>Actinomycetota</taxon>
        <taxon>Actinomycetes</taxon>
        <taxon>Micrococcales</taxon>
        <taxon>Microbacteriaceae</taxon>
        <taxon>Microbacterium</taxon>
    </lineage>
</organism>
<comment type="catalytic activity">
    <reaction evidence="1">
        <text>Endohydrolysis of (1-&gt;4)-alpha-D-glucosidic linkages in polysaccharides containing three or more (1-&gt;4)-alpha-linked D-glucose units.</text>
        <dbReference type="EC" id="3.2.1.1"/>
    </reaction>
</comment>
<sequence>MQVYSETGYTMVGSTVVLSDGSYSVTGLAAGGYKLNFSPSGTLVPEWWNDKPDYSSATVVTVAAGEKRVGVNASLANGATISGRVSLPDGVAAPLGSLMVTVAPTTSEYSSVGAVRLGADGTYSVTNVPAGTYKVKFSAYGIPALSEWWNDAPDFASATPLTVKAGEVRTGVDARLAASATISGTVTLPQGVPAGQGHVWVTASTPSEPWRNAASAAADQNGAYTLTGLPAGSYIVKFTSFDLPVIPEWWDDARDAASAKPVTVAAGEKRAGVNAALALSHTISGTVTLPAGVTGSSMDVSVSAYTLDQPWSPKASTMASPGGTYVLNGLEPGTYKLRFSADRLNVLTQWWKEKPDFDSATAMVLGSRNITGVDVKLRKSASISGTITVPEGVRADQIAVSAVPTSNEWGTSFQGQVGSDGRYIVTGLPAGSFKVRFSSWQAPVLDEWWKDATDFARAQSVTLASGQDQSGIDASLARSSSLSGTIGRSGGAPVAGVTIEVYRRSDDGSWQWTQQTTTASTGTYSFPRLSPGTYTLHAKPPTGDLLPEYYNDKPSLATASALTVDSGSRRDVTANMTLAAGATVSGTVRYADGSPMAGAPVTLYSRTATRVGSATTDAAGGYTVVGVSGDVTAGVGAGGGMIYAGSTSILAGATFVTVAKTAKIDVKVPGVTVSGSVTVDGTRAPASGGTVRLSSPQGGYSAAATVGADGRYRLRGVIAGSYTAQFTPADGSGLTSTWSGGGADSGTAVAFDVASTAVTKNLVALSGGTVVAALPSGPGSSTYRGLQLYRWVDGTAQYTASAGGTPGSSVRIDALAPGTYTASVDGVYLGGAVTTDTAQRFTVAGGKVIDLGTFDATPRGTAGALTVTATGASYSARIVLVSSGGRVYDPSRSSTGSNSMTSSFAVPVGTYRVFGSSTSAGVVDTWYGGTSNLTAKKITVRAGETSSVSFALAVGDASVTGKVLDAIDRTAVASAIIQLTPLDRVPAVQDRGSAVTIRTDSLGAFSFASSLRAGTSYRIDVRLPSGAVLATRTFTAKAGTQAMTFTTPRTGVLQGKVANASSGIAVVLWRDGDTESMGGRWTDETGSYRFEGLPAGSYRVQFTRADLDSASSYAPGWASTGRTREEAAVIKVAAGATVSAPLTELGRAGIISGRVAAAPTKGATTWVSTLVTVKDGAGRTVTTGRSDGGSPGGYAIEAPPGSYTVCARPVGSPATFVEACRSGVTVTAGKQTQRIDLTMRPAPSRTSAVATGPIAPW</sequence>
<dbReference type="SUPFAM" id="SSF49464">
    <property type="entry name" value="Carboxypeptidase regulatory domain-like"/>
    <property type="match status" value="1"/>
</dbReference>
<dbReference type="Proteomes" id="UP000008975">
    <property type="component" value="Chromosome"/>
</dbReference>
<name>E8N903_MICTS</name>
<dbReference type="PANTHER" id="PTHR23303">
    <property type="entry name" value="CARBOXYPEPTIDASE REGULATORY REGION-CONTAINING"/>
    <property type="match status" value="1"/>
</dbReference>
<protein>
    <recommendedName>
        <fullName evidence="2">alpha-amylase</fullName>
        <ecNumber evidence="2">3.2.1.1</ecNumber>
    </recommendedName>
    <alternativeName>
        <fullName evidence="4">1,4-alpha-D-glucan glucanohydrolase</fullName>
    </alternativeName>
</protein>
<accession>E8N903</accession>
<dbReference type="Gene3D" id="2.60.40.10">
    <property type="entry name" value="Immunoglobulins"/>
    <property type="match status" value="3"/>
</dbReference>
<evidence type="ECO:0000313" key="6">
    <source>
        <dbReference type="Proteomes" id="UP000008975"/>
    </source>
</evidence>
<dbReference type="RefSeq" id="WP_013584564.1">
    <property type="nucleotide sequence ID" value="NC_015125.1"/>
</dbReference>
<dbReference type="InterPro" id="IPR008969">
    <property type="entry name" value="CarboxyPept-like_regulatory"/>
</dbReference>
<dbReference type="GO" id="GO:0030246">
    <property type="term" value="F:carbohydrate binding"/>
    <property type="evidence" value="ECO:0007669"/>
    <property type="project" value="InterPro"/>
</dbReference>
<evidence type="ECO:0000256" key="4">
    <source>
        <dbReference type="ARBA" id="ARBA00030238"/>
    </source>
</evidence>
<gene>
    <name evidence="5" type="ordered locus">MTES_1475</name>
</gene>
<dbReference type="InterPro" id="IPR013783">
    <property type="entry name" value="Ig-like_fold"/>
</dbReference>
<dbReference type="HOGENOM" id="CLU_247755_0_0_11"/>
<dbReference type="SUPFAM" id="SSF49478">
    <property type="entry name" value="Cna protein B-type domain"/>
    <property type="match status" value="2"/>
</dbReference>
<reference evidence="5 6" key="1">
    <citation type="journal article" date="2011" name="J. Bacteriol.">
        <title>Genome sequence of Microbacterium testaceum StLB037, an N-acylhomoserine lactone-degrading bacterium isolated from potato leaves.</title>
        <authorList>
            <person name="Morohoshi T."/>
            <person name="Wang W.-Z."/>
            <person name="Someya N."/>
            <person name="Ikeda T."/>
        </authorList>
    </citation>
    <scope>NUCLEOTIDE SEQUENCE [LARGE SCALE GENOMIC DNA]</scope>
    <source>
        <strain evidence="5 6">StLB037</strain>
    </source>
</reference>